<name>A0A9P8TLU9_WICPI</name>
<feature type="compositionally biased region" description="Acidic residues" evidence="1">
    <location>
        <begin position="460"/>
        <end position="470"/>
    </location>
</feature>
<feature type="compositionally biased region" description="Polar residues" evidence="1">
    <location>
        <begin position="489"/>
        <end position="503"/>
    </location>
</feature>
<feature type="region of interest" description="Disordered" evidence="1">
    <location>
        <begin position="292"/>
        <end position="319"/>
    </location>
</feature>
<proteinExistence type="predicted"/>
<feature type="region of interest" description="Disordered" evidence="1">
    <location>
        <begin position="597"/>
        <end position="621"/>
    </location>
</feature>
<evidence type="ECO:0000313" key="3">
    <source>
        <dbReference type="Proteomes" id="UP000774326"/>
    </source>
</evidence>
<feature type="region of interest" description="Disordered" evidence="1">
    <location>
        <begin position="1"/>
        <end position="85"/>
    </location>
</feature>
<feature type="region of interest" description="Disordered" evidence="1">
    <location>
        <begin position="333"/>
        <end position="415"/>
    </location>
</feature>
<gene>
    <name evidence="2" type="ORF">WICPIJ_005542</name>
</gene>
<sequence length="826" mass="92820">MISFIKSHRKTTSLTSDSLTSPQASPTSPTNPSTLTNDTFKRSTASLDLPTPPLVPHTHDSPSSEKSLSPSKLQNSLRKSSSNSKLGRFFFGGNGGSNMNISNNSNTISNQGFYSQPTSPTKSSFGNTQGPSIIGTRVHEWGLSTGNELVLEMRNVGTNHSSSTMREPQKESAETETIPEESESDFNTSSIIDPSEELILLPSNTFLEIPKQFQENQDVSANEEVQKGKRIKAAHRRAQIISKAVSFADSSDSSESDHDFQETHTKGLLPPLEITEGLTLNNNNFSFVDGEETLEKEPNSDPITPEMQRTTSTKSQTDTVLNLSEKLERYLNFKPSPKTPEEQHESPTDDIHPQRKLLSPPSFQLNGKEIISVPDSDIPLTSDSEQAEEGEDQYDNDSEFSFEQERGKDNIGRNSSRRYYKTEEMIDPQEPPEVVRGPGFYINDHYDYEEGEFDDDMNYYEGDEDDEDEEHGFQSRKYFSSDEEEEENQSMISGPSKNQTSTLYDHNNTALSRSNLILATPVLTSIESPQQTTLVTPPEQTINRAGVASSVQLQPPLTLRKRSLKYHQLSHQLDHSNEIHDVTWEKYRCISDDFTEMRSNSHRSRTDIDTTNQNSDDDSNYVDEYDYEDEELLNEINGIPEDDDYEHYYQPAATSHLNPTPPTPQQYYAPQIISPPYHNSPYKHHKHTTSSHRSKTMSSHHTDKHFMTDYGQLNNKDKFETKDRVVTLFHSRSTNGRIQTPITHNIYTKQRIQTPSTPTQHSGFNFDSDFAHDSNSWSSNTSVLNTPNPGFLRSGGNKIDLSPISEGGGSSIGVGSGGNWDSSFEE</sequence>
<feature type="region of interest" description="Disordered" evidence="1">
    <location>
        <begin position="788"/>
        <end position="826"/>
    </location>
</feature>
<accession>A0A9P8TLU9</accession>
<feature type="compositionally biased region" description="Basic and acidic residues" evidence="1">
    <location>
        <begin position="255"/>
        <end position="265"/>
    </location>
</feature>
<feature type="compositionally biased region" description="Polar residues" evidence="1">
    <location>
        <begin position="307"/>
        <end position="319"/>
    </location>
</feature>
<feature type="compositionally biased region" description="Polar residues" evidence="1">
    <location>
        <begin position="111"/>
        <end position="131"/>
    </location>
</feature>
<reference evidence="2" key="1">
    <citation type="journal article" date="2021" name="Open Biol.">
        <title>Shared evolutionary footprints suggest mitochondrial oxidative damage underlies multiple complex I losses in fungi.</title>
        <authorList>
            <person name="Schikora-Tamarit M.A."/>
            <person name="Marcet-Houben M."/>
            <person name="Nosek J."/>
            <person name="Gabaldon T."/>
        </authorList>
    </citation>
    <scope>NUCLEOTIDE SEQUENCE</scope>
    <source>
        <strain evidence="2">CBS2887</strain>
    </source>
</reference>
<reference evidence="2" key="2">
    <citation type="submission" date="2021-01" db="EMBL/GenBank/DDBJ databases">
        <authorList>
            <person name="Schikora-Tamarit M.A."/>
        </authorList>
    </citation>
    <scope>NUCLEOTIDE SEQUENCE</scope>
    <source>
        <strain evidence="2">CBS2887</strain>
    </source>
</reference>
<feature type="region of interest" description="Disordered" evidence="1">
    <location>
        <begin position="460"/>
        <end position="503"/>
    </location>
</feature>
<feature type="compositionally biased region" description="Acidic residues" evidence="1">
    <location>
        <begin position="385"/>
        <end position="402"/>
    </location>
</feature>
<feature type="compositionally biased region" description="Gly residues" evidence="1">
    <location>
        <begin position="806"/>
        <end position="818"/>
    </location>
</feature>
<feature type="region of interest" description="Disordered" evidence="1">
    <location>
        <begin position="246"/>
        <end position="269"/>
    </location>
</feature>
<feature type="region of interest" description="Disordered" evidence="1">
    <location>
        <begin position="158"/>
        <end position="191"/>
    </location>
</feature>
<evidence type="ECO:0000313" key="2">
    <source>
        <dbReference type="EMBL" id="KAH3683494.1"/>
    </source>
</evidence>
<dbReference type="EMBL" id="JAEUBG010003100">
    <property type="protein sequence ID" value="KAH3683494.1"/>
    <property type="molecule type" value="Genomic_DNA"/>
</dbReference>
<evidence type="ECO:0000256" key="1">
    <source>
        <dbReference type="SAM" id="MobiDB-lite"/>
    </source>
</evidence>
<feature type="compositionally biased region" description="Low complexity" evidence="1">
    <location>
        <begin position="64"/>
        <end position="85"/>
    </location>
</feature>
<organism evidence="2 3">
    <name type="scientific">Wickerhamomyces pijperi</name>
    <name type="common">Yeast</name>
    <name type="synonym">Pichia pijperi</name>
    <dbReference type="NCBI Taxonomy" id="599730"/>
    <lineage>
        <taxon>Eukaryota</taxon>
        <taxon>Fungi</taxon>
        <taxon>Dikarya</taxon>
        <taxon>Ascomycota</taxon>
        <taxon>Saccharomycotina</taxon>
        <taxon>Saccharomycetes</taxon>
        <taxon>Phaffomycetales</taxon>
        <taxon>Wickerhamomycetaceae</taxon>
        <taxon>Wickerhamomyces</taxon>
    </lineage>
</organism>
<comment type="caution">
    <text evidence="2">The sequence shown here is derived from an EMBL/GenBank/DDBJ whole genome shotgun (WGS) entry which is preliminary data.</text>
</comment>
<keyword evidence="3" id="KW-1185">Reference proteome</keyword>
<feature type="region of interest" description="Disordered" evidence="1">
    <location>
        <begin position="101"/>
        <end position="133"/>
    </location>
</feature>
<feature type="compositionally biased region" description="Basic residues" evidence="1">
    <location>
        <begin position="1"/>
        <end position="11"/>
    </location>
</feature>
<feature type="compositionally biased region" description="Basic and acidic residues" evidence="1">
    <location>
        <begin position="339"/>
        <end position="353"/>
    </location>
</feature>
<protein>
    <submittedName>
        <fullName evidence="2">Uncharacterized protein</fullName>
    </submittedName>
</protein>
<feature type="compositionally biased region" description="Low complexity" evidence="1">
    <location>
        <begin position="12"/>
        <end position="37"/>
    </location>
</feature>
<dbReference type="AlphaFoldDB" id="A0A9P8TLU9"/>
<feature type="compositionally biased region" description="Low complexity" evidence="1">
    <location>
        <begin position="101"/>
        <end position="110"/>
    </location>
</feature>
<dbReference type="Proteomes" id="UP000774326">
    <property type="component" value="Unassembled WGS sequence"/>
</dbReference>